<evidence type="ECO:0000313" key="4">
    <source>
        <dbReference type="EMBL" id="CUQ78550.1"/>
    </source>
</evidence>
<dbReference type="Gene3D" id="3.40.50.720">
    <property type="entry name" value="NAD(P)-binding Rossmann-like Domain"/>
    <property type="match status" value="1"/>
</dbReference>
<reference evidence="5 7" key="2">
    <citation type="journal article" date="2019" name="Nat. Med.">
        <title>A library of human gut bacterial isolates paired with longitudinal multiomics data enables mechanistic microbiome research.</title>
        <authorList>
            <person name="Poyet M."/>
            <person name="Groussin M."/>
            <person name="Gibbons S.M."/>
            <person name="Avila-Pacheco J."/>
            <person name="Jiang X."/>
            <person name="Kearney S.M."/>
            <person name="Perrotta A.R."/>
            <person name="Berdy B."/>
            <person name="Zhao S."/>
            <person name="Lieberman T.D."/>
            <person name="Swanson P.K."/>
            <person name="Smith M."/>
            <person name="Roesemann S."/>
            <person name="Alexander J.E."/>
            <person name="Rich S.A."/>
            <person name="Livny J."/>
            <person name="Vlamakis H."/>
            <person name="Clish C."/>
            <person name="Bullock K."/>
            <person name="Deik A."/>
            <person name="Scott J."/>
            <person name="Pierce K.A."/>
            <person name="Xavier R.J."/>
            <person name="Alm E.J."/>
        </authorList>
    </citation>
    <scope>NUCLEOTIDE SEQUENCE [LARGE SCALE GENOMIC DNA]</scope>
    <source>
        <strain evidence="5 7">BIOML-A1</strain>
    </source>
</reference>
<accession>A0A174Z6L2</accession>
<dbReference type="EMBL" id="WKRD01000001">
    <property type="protein sequence ID" value="MSC55877.1"/>
    <property type="molecule type" value="Genomic_DNA"/>
</dbReference>
<proteinExistence type="inferred from homology"/>
<dbReference type="InterPro" id="IPR051019">
    <property type="entry name" value="VLCFA-Steroid_DH"/>
</dbReference>
<evidence type="ECO:0000313" key="6">
    <source>
        <dbReference type="Proteomes" id="UP000095621"/>
    </source>
</evidence>
<dbReference type="InterPro" id="IPR002347">
    <property type="entry name" value="SDR_fam"/>
</dbReference>
<dbReference type="RefSeq" id="WP_055216079.1">
    <property type="nucleotide sequence ID" value="NZ_CZBU01000005.1"/>
</dbReference>
<dbReference type="PANTHER" id="PTHR43899">
    <property type="entry name" value="RH59310P"/>
    <property type="match status" value="1"/>
</dbReference>
<evidence type="ECO:0000256" key="1">
    <source>
        <dbReference type="ARBA" id="ARBA00006484"/>
    </source>
</evidence>
<evidence type="ECO:0000313" key="7">
    <source>
        <dbReference type="Proteomes" id="UP000481964"/>
    </source>
</evidence>
<dbReference type="AlphaFoldDB" id="A0A174Z6L2"/>
<evidence type="ECO:0000256" key="2">
    <source>
        <dbReference type="ARBA" id="ARBA00023002"/>
    </source>
</evidence>
<dbReference type="GO" id="GO:0016491">
    <property type="term" value="F:oxidoreductase activity"/>
    <property type="evidence" value="ECO:0007669"/>
    <property type="project" value="UniProtKB-KW"/>
</dbReference>
<dbReference type="PIRSF" id="PIRSF000126">
    <property type="entry name" value="11-beta-HSD1"/>
    <property type="match status" value="1"/>
</dbReference>
<dbReference type="Proteomes" id="UP000095621">
    <property type="component" value="Unassembled WGS sequence"/>
</dbReference>
<name>A0A174Z6L2_9FIRM</name>
<dbReference type="PRINTS" id="PR00080">
    <property type="entry name" value="SDRFAMILY"/>
</dbReference>
<evidence type="ECO:0000256" key="3">
    <source>
        <dbReference type="RuleBase" id="RU000363"/>
    </source>
</evidence>
<dbReference type="PRINTS" id="PR00081">
    <property type="entry name" value="GDHRDH"/>
</dbReference>
<dbReference type="Proteomes" id="UP000481964">
    <property type="component" value="Unassembled WGS sequence"/>
</dbReference>
<organism evidence="4 6">
    <name type="scientific">Lachnospira eligens</name>
    <dbReference type="NCBI Taxonomy" id="39485"/>
    <lineage>
        <taxon>Bacteria</taxon>
        <taxon>Bacillati</taxon>
        <taxon>Bacillota</taxon>
        <taxon>Clostridia</taxon>
        <taxon>Lachnospirales</taxon>
        <taxon>Lachnospiraceae</taxon>
        <taxon>Lachnospira</taxon>
    </lineage>
</organism>
<protein>
    <submittedName>
        <fullName evidence="5">SDR family NAD(P)-dependent oxidoreductase</fullName>
    </submittedName>
</protein>
<gene>
    <name evidence="4" type="ORF">ERS852490_02198</name>
    <name evidence="5" type="ORF">GKE48_00185</name>
</gene>
<dbReference type="CDD" id="cd05233">
    <property type="entry name" value="SDR_c"/>
    <property type="match status" value="1"/>
</dbReference>
<dbReference type="EMBL" id="CZBU01000005">
    <property type="protein sequence ID" value="CUQ78550.1"/>
    <property type="molecule type" value="Genomic_DNA"/>
</dbReference>
<dbReference type="OrthoDB" id="9808814at2"/>
<reference evidence="4 6" key="1">
    <citation type="submission" date="2015-09" db="EMBL/GenBank/DDBJ databases">
        <authorList>
            <consortium name="Pathogen Informatics"/>
        </authorList>
    </citation>
    <scope>NUCLEOTIDE SEQUENCE [LARGE SCALE GENOMIC DNA]</scope>
    <source>
        <strain evidence="4 6">2789STDY5834875</strain>
    </source>
</reference>
<keyword evidence="2 4" id="KW-0560">Oxidoreductase</keyword>
<dbReference type="Pfam" id="PF00106">
    <property type="entry name" value="adh_short"/>
    <property type="match status" value="1"/>
</dbReference>
<dbReference type="PANTHER" id="PTHR43899:SF13">
    <property type="entry name" value="RH59310P"/>
    <property type="match status" value="1"/>
</dbReference>
<dbReference type="SUPFAM" id="SSF51735">
    <property type="entry name" value="NAD(P)-binding Rossmann-fold domains"/>
    <property type="match status" value="1"/>
</dbReference>
<evidence type="ECO:0000313" key="5">
    <source>
        <dbReference type="EMBL" id="MSC55877.1"/>
    </source>
</evidence>
<comment type="similarity">
    <text evidence="1 3">Belongs to the short-chain dehydrogenases/reductases (SDR) family.</text>
</comment>
<sequence>MKLACITGASSGIGKEFAYLLSDLEYDLILVGRNSAALHEIADNVAVRCKCITCDLSDEKSCVKLGKKLRKYPLDIMINNAGFGELGTFAETKLKNDINMINVNIKAVHILTKAVLPGFIQRDRGYIMNVASSAGLLPGGPYMSTYYATKAYVTSLTTAIHGELRDLKSNVHISMLCPGPVDTNFNNVANVKFALSGIPADYCAYYALCKMFTGKLTIVPTFTMKAGIFGSRFLPRQVLAFMTGHQQKKKTDNI</sequence>
<dbReference type="InterPro" id="IPR036291">
    <property type="entry name" value="NAD(P)-bd_dom_sf"/>
</dbReference>